<protein>
    <submittedName>
        <fullName evidence="1">Uncharacterized protein</fullName>
    </submittedName>
</protein>
<evidence type="ECO:0000313" key="2">
    <source>
        <dbReference type="Proteomes" id="UP000805193"/>
    </source>
</evidence>
<comment type="caution">
    <text evidence="1">The sequence shown here is derived from an EMBL/GenBank/DDBJ whole genome shotgun (WGS) entry which is preliminary data.</text>
</comment>
<keyword evidence="2" id="KW-1185">Reference proteome</keyword>
<dbReference type="Proteomes" id="UP000805193">
    <property type="component" value="Unassembled WGS sequence"/>
</dbReference>
<gene>
    <name evidence="1" type="ORF">HPB47_027921</name>
</gene>
<sequence>MTQPTPSKRPRRKQAVPVKYQLSDDSSDDFPNLNLSIPTPPCRKQAPKEHQQPEKGTTEIETQDARRLLLKFKIKNSSSSEAYVERAGPEEPHPREGGTNDGGRRKRKCTLVKQMAAAAAAPEKTSKTKQTSTHVPRSYKRYQTFPKYFKTQVVKHALANSADQAAREFKVSVHKVRHWMRNGPMRQGHGDPRDSPPPRSPFPASFKLFAIGLAEEKSTKEAAQLLSLDEAVVERWRDFKEGLDKKATSDNVPQWETDVFVGVRRDMLAGHEIRVADLLGRAESLKVDQTDIDLQWASRWCERFKLICKDHLSHPSRHGHPESRAGEGWYRAWKTRCALQQFQVAVADPDTEPGEEPLTADCQQQPCEKTSSDSQNKPMAQQREDNDVITPNLRPVPVEGEATEPDLQHPCATQEVPAMCSVVTTSNDNNTSSGPSSYSTCYSQPAFVEPLVLLSDCDTGSSTQEFKPGHLGCQQQHLSFAPYWIDQSHGNSECAPKAEPGHAITPFHETFLGYNGAMGSAADASTSSLAYSEYGMPIGTATCPSSQKKKNERYLPEFKLQVVKYALQTTFKKTAEHFGVHHSTVAEWCRDKEKLERRFPQEKGSLVRPGEATGASPPEQAFLSWLYDCNSSCRKIDAAQVKEKVKEILAYFGENKVETMCRWLYVWHKKRLEMEQMIEDRPELQSSSGKEFRIAFPPAVKLEIVKVAERQKLSDTAKCFQIDRNSLSDWSKAQAKLKLMIKEG</sequence>
<dbReference type="EMBL" id="JABSTQ010009925">
    <property type="protein sequence ID" value="KAG0424878.1"/>
    <property type="molecule type" value="Genomic_DNA"/>
</dbReference>
<proteinExistence type="predicted"/>
<reference evidence="1 2" key="1">
    <citation type="journal article" date="2020" name="Cell">
        <title>Large-Scale Comparative Analyses of Tick Genomes Elucidate Their Genetic Diversity and Vector Capacities.</title>
        <authorList>
            <consortium name="Tick Genome and Microbiome Consortium (TIGMIC)"/>
            <person name="Jia N."/>
            <person name="Wang J."/>
            <person name="Shi W."/>
            <person name="Du L."/>
            <person name="Sun Y."/>
            <person name="Zhan W."/>
            <person name="Jiang J.F."/>
            <person name="Wang Q."/>
            <person name="Zhang B."/>
            <person name="Ji P."/>
            <person name="Bell-Sakyi L."/>
            <person name="Cui X.M."/>
            <person name="Yuan T.T."/>
            <person name="Jiang B.G."/>
            <person name="Yang W.F."/>
            <person name="Lam T.T."/>
            <person name="Chang Q.C."/>
            <person name="Ding S.J."/>
            <person name="Wang X.J."/>
            <person name="Zhu J.G."/>
            <person name="Ruan X.D."/>
            <person name="Zhao L."/>
            <person name="Wei J.T."/>
            <person name="Ye R.Z."/>
            <person name="Que T.C."/>
            <person name="Du C.H."/>
            <person name="Zhou Y.H."/>
            <person name="Cheng J.X."/>
            <person name="Dai P.F."/>
            <person name="Guo W.B."/>
            <person name="Han X.H."/>
            <person name="Huang E.J."/>
            <person name="Li L.F."/>
            <person name="Wei W."/>
            <person name="Gao Y.C."/>
            <person name="Liu J.Z."/>
            <person name="Shao H.Z."/>
            <person name="Wang X."/>
            <person name="Wang C.C."/>
            <person name="Yang T.C."/>
            <person name="Huo Q.B."/>
            <person name="Li W."/>
            <person name="Chen H.Y."/>
            <person name="Chen S.E."/>
            <person name="Zhou L.G."/>
            <person name="Ni X.B."/>
            <person name="Tian J.H."/>
            <person name="Sheng Y."/>
            <person name="Liu T."/>
            <person name="Pan Y.S."/>
            <person name="Xia L.Y."/>
            <person name="Li J."/>
            <person name="Zhao F."/>
            <person name="Cao W.C."/>
        </authorList>
    </citation>
    <scope>NUCLEOTIDE SEQUENCE [LARGE SCALE GENOMIC DNA]</scope>
    <source>
        <strain evidence="1">Iper-2018</strain>
    </source>
</reference>
<name>A0AC60PUN9_IXOPE</name>
<organism evidence="1 2">
    <name type="scientific">Ixodes persulcatus</name>
    <name type="common">Taiga tick</name>
    <dbReference type="NCBI Taxonomy" id="34615"/>
    <lineage>
        <taxon>Eukaryota</taxon>
        <taxon>Metazoa</taxon>
        <taxon>Ecdysozoa</taxon>
        <taxon>Arthropoda</taxon>
        <taxon>Chelicerata</taxon>
        <taxon>Arachnida</taxon>
        <taxon>Acari</taxon>
        <taxon>Parasitiformes</taxon>
        <taxon>Ixodida</taxon>
        <taxon>Ixodoidea</taxon>
        <taxon>Ixodidae</taxon>
        <taxon>Ixodinae</taxon>
        <taxon>Ixodes</taxon>
    </lineage>
</organism>
<accession>A0AC60PUN9</accession>
<evidence type="ECO:0000313" key="1">
    <source>
        <dbReference type="EMBL" id="KAG0424878.1"/>
    </source>
</evidence>